<dbReference type="AlphaFoldDB" id="A0A6L2MMS1"/>
<evidence type="ECO:0000259" key="6">
    <source>
        <dbReference type="Pfam" id="PF13976"/>
    </source>
</evidence>
<dbReference type="GO" id="GO:0046872">
    <property type="term" value="F:metal ion binding"/>
    <property type="evidence" value="ECO:0007669"/>
    <property type="project" value="UniProtKB-KW"/>
</dbReference>
<accession>A0A6L2MMS1</accession>
<evidence type="ECO:0000256" key="4">
    <source>
        <dbReference type="SAM" id="MobiDB-lite"/>
    </source>
</evidence>
<evidence type="ECO:0000259" key="5">
    <source>
        <dbReference type="Pfam" id="PF07727"/>
    </source>
</evidence>
<evidence type="ECO:0000259" key="7">
    <source>
        <dbReference type="Pfam" id="PF22936"/>
    </source>
</evidence>
<comment type="caution">
    <text evidence="8">The sequence shown here is derived from an EMBL/GenBank/DDBJ whole genome shotgun (WGS) entry which is preliminary data.</text>
</comment>
<evidence type="ECO:0000256" key="1">
    <source>
        <dbReference type="ARBA" id="ARBA00022670"/>
    </source>
</evidence>
<dbReference type="PANTHER" id="PTHR42648">
    <property type="entry name" value="TRANSPOSASE, PUTATIVE-RELATED"/>
    <property type="match status" value="1"/>
</dbReference>
<dbReference type="EMBL" id="BKCJ010006728">
    <property type="protein sequence ID" value="GEU73634.1"/>
    <property type="molecule type" value="Genomic_DNA"/>
</dbReference>
<dbReference type="InterPro" id="IPR013103">
    <property type="entry name" value="RVT_2"/>
</dbReference>
<evidence type="ECO:0000256" key="3">
    <source>
        <dbReference type="ARBA" id="ARBA00022801"/>
    </source>
</evidence>
<feature type="domain" description="Reverse transcriptase Ty1/copia-type" evidence="5">
    <location>
        <begin position="787"/>
        <end position="881"/>
    </location>
</feature>
<dbReference type="GO" id="GO:0008233">
    <property type="term" value="F:peptidase activity"/>
    <property type="evidence" value="ECO:0007669"/>
    <property type="project" value="UniProtKB-KW"/>
</dbReference>
<gene>
    <name evidence="8" type="ORF">Tci_045612</name>
</gene>
<feature type="domain" description="Retrovirus-related Pol polyprotein from transposon TNT 1-94-like beta-barrel" evidence="7">
    <location>
        <begin position="504"/>
        <end position="572"/>
    </location>
</feature>
<keyword evidence="1" id="KW-0645">Protease</keyword>
<keyword evidence="3" id="KW-0378">Hydrolase</keyword>
<feature type="compositionally biased region" description="Basic and acidic residues" evidence="4">
    <location>
        <begin position="912"/>
        <end position="931"/>
    </location>
</feature>
<feature type="domain" description="GAG-pre-integrase" evidence="6">
    <location>
        <begin position="598"/>
        <end position="669"/>
    </location>
</feature>
<dbReference type="InterPro" id="IPR025724">
    <property type="entry name" value="GAG-pre-integrase_dom"/>
</dbReference>
<proteinExistence type="predicted"/>
<feature type="region of interest" description="Disordered" evidence="4">
    <location>
        <begin position="912"/>
        <end position="938"/>
    </location>
</feature>
<dbReference type="Pfam" id="PF22936">
    <property type="entry name" value="Pol_BBD"/>
    <property type="match status" value="1"/>
</dbReference>
<dbReference type="InterPro" id="IPR054722">
    <property type="entry name" value="PolX-like_BBD"/>
</dbReference>
<dbReference type="Pfam" id="PF13976">
    <property type="entry name" value="gag_pre-integrs"/>
    <property type="match status" value="1"/>
</dbReference>
<keyword evidence="2" id="KW-0479">Metal-binding</keyword>
<dbReference type="GO" id="GO:0006508">
    <property type="term" value="P:proteolysis"/>
    <property type="evidence" value="ECO:0007669"/>
    <property type="project" value="UniProtKB-KW"/>
</dbReference>
<dbReference type="InterPro" id="IPR039537">
    <property type="entry name" value="Retrotran_Ty1/copia-like"/>
</dbReference>
<organism evidence="8">
    <name type="scientific">Tanacetum cinerariifolium</name>
    <name type="common">Dalmatian daisy</name>
    <name type="synonym">Chrysanthemum cinerariifolium</name>
    <dbReference type="NCBI Taxonomy" id="118510"/>
    <lineage>
        <taxon>Eukaryota</taxon>
        <taxon>Viridiplantae</taxon>
        <taxon>Streptophyta</taxon>
        <taxon>Embryophyta</taxon>
        <taxon>Tracheophyta</taxon>
        <taxon>Spermatophyta</taxon>
        <taxon>Magnoliopsida</taxon>
        <taxon>eudicotyledons</taxon>
        <taxon>Gunneridae</taxon>
        <taxon>Pentapetalae</taxon>
        <taxon>asterids</taxon>
        <taxon>campanulids</taxon>
        <taxon>Asterales</taxon>
        <taxon>Asteraceae</taxon>
        <taxon>Asteroideae</taxon>
        <taxon>Anthemideae</taxon>
        <taxon>Anthemidinae</taxon>
        <taxon>Tanacetum</taxon>
    </lineage>
</organism>
<dbReference type="PANTHER" id="PTHR42648:SF18">
    <property type="entry name" value="RETROTRANSPOSON, UNCLASSIFIED-LIKE PROTEIN"/>
    <property type="match status" value="1"/>
</dbReference>
<evidence type="ECO:0000256" key="2">
    <source>
        <dbReference type="ARBA" id="ARBA00022723"/>
    </source>
</evidence>
<evidence type="ECO:0000313" key="8">
    <source>
        <dbReference type="EMBL" id="GEU73634.1"/>
    </source>
</evidence>
<protein>
    <submittedName>
        <fullName evidence="8">Copia protein</fullName>
    </submittedName>
</protein>
<name>A0A6L2MMS1_TANCI</name>
<dbReference type="Pfam" id="PF07727">
    <property type="entry name" value="RVT_2"/>
    <property type="match status" value="1"/>
</dbReference>
<reference evidence="8" key="1">
    <citation type="journal article" date="2019" name="Sci. Rep.">
        <title>Draft genome of Tanacetum cinerariifolium, the natural source of mosquito coil.</title>
        <authorList>
            <person name="Yamashiro T."/>
            <person name="Shiraishi A."/>
            <person name="Satake H."/>
            <person name="Nakayama K."/>
        </authorList>
    </citation>
    <scope>NUCLEOTIDE SEQUENCE</scope>
</reference>
<sequence>MSNGGYGSSIARWERVLEGEVAAARRKQQRDDVACFVAKEWTLNAFKQLRYEVEKMDGKAMINSIHNGDHPLPVVAQVSLAGTAPNTFKATEGEKLVDTYLRYLQVINDLRKCGYKKDNFELNYKFLNNLQPEWKQYGTLMRQTKNLMDINIDALYNILKQNQGDVNDALGYKKKTVVVTSDPLALVAEKMKVRKRKEKVEVQSESEESDDEDISDLKKITALLAKAFNRKKYYANPTNNNLRTSSASSLANKKLEQMKIYMIMPSKDNLYNGRKGIGFENPSYFGKAKDLRPSLYDKRVIGLGYTPMFLTYLDEALEIEKFKRARENKIEFAYDYGNLNATNKFTQTVCSDCDFRKIIIDLEDEVVSLLDKEKEILEIIESLKSKGFESSENAISESENQSENDCQVVEKDTFSSVRRPKHSSAIWKKKVSSNTFNVDLSSVSHSNLNKDVKRYSRKDLLSCNNSHLGDTRSAYACNDAMNVSCNSSLYASYDENDLFSLMICSKHMTSNRALLTNFIEKFLGTVRFGNNDFAVIACYGDVLIGSMTINKVYYVEGLGHNLFSIGQFCDEGLEVAFRKSTCFVRTEDGVDLLTGSSNLYTISLNEVASNSLDFLQAKASSSQSWLCHQRLSHLNFATINNLVKNNLVQGLPKMKFKKDHLCSSCEQGKIHRKHHKSKTAFASNKPVYLLYMDLCGPIRVESINGKRYVLVVVDDYLRRSFHEVSESFQGEYSSSSLNDDVKQSPEEVILPQTNSQSILNDMIPNVDEASTSHNVFNERLDDDYFDSTIRLFLAYVAHKDFTVFQMDVKTSFLNGILKEEVYVGQHPGFYSTQYPDHVYALDKALYGLKQAPRAWYDVLSQFLIDSGFQKGSIDIALFIKKKDLMVKRFEMSMMGEMKFFLGLQVKENSKKDKIGSKLDKNGKRGEAEKSQKQLQWIE</sequence>